<accession>A0ABW4DQV7</accession>
<dbReference type="SUPFAM" id="SSF46785">
    <property type="entry name" value="Winged helix' DNA-binding domain"/>
    <property type="match status" value="1"/>
</dbReference>
<dbReference type="Proteomes" id="UP001597302">
    <property type="component" value="Unassembled WGS sequence"/>
</dbReference>
<keyword evidence="2" id="KW-0805">Transcription regulation</keyword>
<dbReference type="Gene3D" id="1.10.10.10">
    <property type="entry name" value="Winged helix-like DNA-binding domain superfamily/Winged helix DNA-binding domain"/>
    <property type="match status" value="1"/>
</dbReference>
<comment type="similarity">
    <text evidence="1">Belongs to the LysR transcriptional regulatory family.</text>
</comment>
<dbReference type="NCBIfam" id="NF002964">
    <property type="entry name" value="PRK03635.1"/>
    <property type="match status" value="1"/>
</dbReference>
<dbReference type="SUPFAM" id="SSF53850">
    <property type="entry name" value="Periplasmic binding protein-like II"/>
    <property type="match status" value="1"/>
</dbReference>
<keyword evidence="3" id="KW-0238">DNA-binding</keyword>
<keyword evidence="7" id="KW-1185">Reference proteome</keyword>
<proteinExistence type="inferred from homology"/>
<dbReference type="InterPro" id="IPR036388">
    <property type="entry name" value="WH-like_DNA-bd_sf"/>
</dbReference>
<protein>
    <submittedName>
        <fullName evidence="6">LysR family transcriptional regulator ArgP</fullName>
    </submittedName>
</protein>
<reference evidence="7" key="1">
    <citation type="journal article" date="2019" name="Int. J. Syst. Evol. Microbiol.">
        <title>The Global Catalogue of Microorganisms (GCM) 10K type strain sequencing project: providing services to taxonomists for standard genome sequencing and annotation.</title>
        <authorList>
            <consortium name="The Broad Institute Genomics Platform"/>
            <consortium name="The Broad Institute Genome Sequencing Center for Infectious Disease"/>
            <person name="Wu L."/>
            <person name="Ma J."/>
        </authorList>
    </citation>
    <scope>NUCLEOTIDE SEQUENCE [LARGE SCALE GENOMIC DNA]</scope>
    <source>
        <strain evidence="7">CCM 8875</strain>
    </source>
</reference>
<dbReference type="InterPro" id="IPR017685">
    <property type="entry name" value="ArgP"/>
</dbReference>
<evidence type="ECO:0000313" key="6">
    <source>
        <dbReference type="EMBL" id="MFD1480129.1"/>
    </source>
</evidence>
<comment type="caution">
    <text evidence="6">The sequence shown here is derived from an EMBL/GenBank/DDBJ whole genome shotgun (WGS) entry which is preliminary data.</text>
</comment>
<dbReference type="NCBIfam" id="NF009888">
    <property type="entry name" value="PRK13348.1"/>
    <property type="match status" value="1"/>
</dbReference>
<dbReference type="InterPro" id="IPR050176">
    <property type="entry name" value="LTTR"/>
</dbReference>
<dbReference type="InterPro" id="IPR036390">
    <property type="entry name" value="WH_DNA-bd_sf"/>
</dbReference>
<dbReference type="Gene3D" id="3.40.190.290">
    <property type="match status" value="1"/>
</dbReference>
<evidence type="ECO:0000256" key="4">
    <source>
        <dbReference type="ARBA" id="ARBA00023163"/>
    </source>
</evidence>
<dbReference type="InterPro" id="IPR005119">
    <property type="entry name" value="LysR_subst-bd"/>
</dbReference>
<name>A0ABW4DQV7_9RHOB</name>
<evidence type="ECO:0000256" key="2">
    <source>
        <dbReference type="ARBA" id="ARBA00023015"/>
    </source>
</evidence>
<dbReference type="RefSeq" id="WP_131574693.1">
    <property type="nucleotide sequence ID" value="NZ_CBCSAJ010000029.1"/>
</dbReference>
<dbReference type="PANTHER" id="PTHR30579:SF2">
    <property type="entry name" value="HTH-TYPE TRANSCRIPTIONAL REGULATOR ARGP"/>
    <property type="match status" value="1"/>
</dbReference>
<feature type="domain" description="HTH lysR-type" evidence="5">
    <location>
        <begin position="2"/>
        <end position="58"/>
    </location>
</feature>
<dbReference type="Pfam" id="PF03466">
    <property type="entry name" value="LysR_substrate"/>
    <property type="match status" value="1"/>
</dbReference>
<dbReference type="PRINTS" id="PR00039">
    <property type="entry name" value="HTHLYSR"/>
</dbReference>
<dbReference type="PROSITE" id="PS50931">
    <property type="entry name" value="HTH_LYSR"/>
    <property type="match status" value="1"/>
</dbReference>
<evidence type="ECO:0000313" key="7">
    <source>
        <dbReference type="Proteomes" id="UP001597302"/>
    </source>
</evidence>
<evidence type="ECO:0000256" key="1">
    <source>
        <dbReference type="ARBA" id="ARBA00009437"/>
    </source>
</evidence>
<dbReference type="NCBIfam" id="TIGR03298">
    <property type="entry name" value="argP"/>
    <property type="match status" value="1"/>
</dbReference>
<sequence>MLDYAAARAVATIVRLGSFDRAARALNVTPSAISQRVRLLEERLGTVLIERGSPCTATPSGAWLCRHMEQVDMLEAGLSRHLPGLSGGDTTAPRVTIELAVNADSLGTWFLPALARFADRSGFLLNLSVDDEGHTADWLRRGRVLAAVTGLGQPVQGCDVMALGALRYVPTASPAFMARHFPDGVTATALAAAPALSFDRKDLLQQSWAEAQFGPQATGFPCHRLPSTQGFVTACLAGMGWALNPASLVRDHLAAGRLVPLIADATQDVPLFWQINRMALQRLQGLTRAVRQAARDALQPPAGTLA</sequence>
<gene>
    <name evidence="6" type="ORF">ACFQ5P_02345</name>
</gene>
<dbReference type="EMBL" id="JBHTOQ010000003">
    <property type="protein sequence ID" value="MFD1480129.1"/>
    <property type="molecule type" value="Genomic_DNA"/>
</dbReference>
<dbReference type="PANTHER" id="PTHR30579">
    <property type="entry name" value="TRANSCRIPTIONAL REGULATOR"/>
    <property type="match status" value="1"/>
</dbReference>
<evidence type="ECO:0000256" key="3">
    <source>
        <dbReference type="ARBA" id="ARBA00023125"/>
    </source>
</evidence>
<dbReference type="InterPro" id="IPR000847">
    <property type="entry name" value="LysR_HTH_N"/>
</dbReference>
<organism evidence="6 7">
    <name type="scientific">Paracoccus nototheniae</name>
    <dbReference type="NCBI Taxonomy" id="2489002"/>
    <lineage>
        <taxon>Bacteria</taxon>
        <taxon>Pseudomonadati</taxon>
        <taxon>Pseudomonadota</taxon>
        <taxon>Alphaproteobacteria</taxon>
        <taxon>Rhodobacterales</taxon>
        <taxon>Paracoccaceae</taxon>
        <taxon>Paracoccus</taxon>
    </lineage>
</organism>
<dbReference type="Pfam" id="PF00126">
    <property type="entry name" value="HTH_1"/>
    <property type="match status" value="1"/>
</dbReference>
<keyword evidence="4" id="KW-0804">Transcription</keyword>
<evidence type="ECO:0000259" key="5">
    <source>
        <dbReference type="PROSITE" id="PS50931"/>
    </source>
</evidence>